<gene>
    <name evidence="1" type="ORF">ENJ10_11570</name>
</gene>
<sequence length="211" mass="24046">MKKIYLFGFVFIFGFITAVRADDGIKQQIKKIQMNINADNYLLFEEGNLIICSRENDSYLMEVDEDGQLYVNAKKITLSPDEREILVRYYEKMYDIFDLRNNMGSKGVRVGIAGARLAVKAVGHAMEYVFSGFDEEVEKKMECELELEAEKLEKSANGLEGQGDHLLEQVAAINRFIEKELVPNVPAVREIDLEVDMDNMPKINVSSGKEE</sequence>
<accession>A0A7V1LNM1</accession>
<name>A0A7V1LNM1_CALAY</name>
<proteinExistence type="predicted"/>
<dbReference type="EMBL" id="DRLD01000322">
    <property type="protein sequence ID" value="HED11318.1"/>
    <property type="molecule type" value="Genomic_DNA"/>
</dbReference>
<evidence type="ECO:0008006" key="2">
    <source>
        <dbReference type="Google" id="ProtNLM"/>
    </source>
</evidence>
<dbReference type="Proteomes" id="UP000886005">
    <property type="component" value="Unassembled WGS sequence"/>
</dbReference>
<evidence type="ECO:0000313" key="1">
    <source>
        <dbReference type="EMBL" id="HED11318.1"/>
    </source>
</evidence>
<protein>
    <recommendedName>
        <fullName evidence="2">DUF2884 family protein</fullName>
    </recommendedName>
</protein>
<organism evidence="1">
    <name type="scientific">Caldithrix abyssi</name>
    <dbReference type="NCBI Taxonomy" id="187145"/>
    <lineage>
        <taxon>Bacteria</taxon>
        <taxon>Pseudomonadati</taxon>
        <taxon>Calditrichota</taxon>
        <taxon>Calditrichia</taxon>
        <taxon>Calditrichales</taxon>
        <taxon>Calditrichaceae</taxon>
        <taxon>Caldithrix</taxon>
    </lineage>
</organism>
<comment type="caution">
    <text evidence="1">The sequence shown here is derived from an EMBL/GenBank/DDBJ whole genome shotgun (WGS) entry which is preliminary data.</text>
</comment>
<dbReference type="AlphaFoldDB" id="A0A7V1LNM1"/>
<reference evidence="1" key="1">
    <citation type="journal article" date="2020" name="mSystems">
        <title>Genome- and Community-Level Interaction Insights into Carbon Utilization and Element Cycling Functions of Hydrothermarchaeota in Hydrothermal Sediment.</title>
        <authorList>
            <person name="Zhou Z."/>
            <person name="Liu Y."/>
            <person name="Xu W."/>
            <person name="Pan J."/>
            <person name="Luo Z.H."/>
            <person name="Li M."/>
        </authorList>
    </citation>
    <scope>NUCLEOTIDE SEQUENCE [LARGE SCALE GENOMIC DNA]</scope>
    <source>
        <strain evidence="1">HyVt-456</strain>
    </source>
</reference>